<reference evidence="1" key="1">
    <citation type="submission" date="2021-03" db="EMBL/GenBank/DDBJ databases">
        <title>Draft genome sequence of rust myrtle Austropuccinia psidii MF-1, a brazilian biotype.</title>
        <authorList>
            <person name="Quecine M.C."/>
            <person name="Pachon D.M.R."/>
            <person name="Bonatelli M.L."/>
            <person name="Correr F.H."/>
            <person name="Franceschini L.M."/>
            <person name="Leite T.F."/>
            <person name="Margarido G.R.A."/>
            <person name="Almeida C.A."/>
            <person name="Ferrarezi J.A."/>
            <person name="Labate C.A."/>
        </authorList>
    </citation>
    <scope>NUCLEOTIDE SEQUENCE</scope>
    <source>
        <strain evidence="1">MF-1</strain>
    </source>
</reference>
<dbReference type="AlphaFoldDB" id="A0A9Q3D1B3"/>
<sequence length="117" mass="13516">MTFLWRLGSPERIELLCSEEEELLLPPIVLTRNCYHAPSGETQDTTSSEPRDFPKKDRIIIPCRCHEPRRNKGSVGWLTSRQSLTGVEKVDKPWRLTEFTSSLKSNGRRKALLEQVH</sequence>
<evidence type="ECO:0000313" key="1">
    <source>
        <dbReference type="EMBL" id="MBW0492875.1"/>
    </source>
</evidence>
<keyword evidence="2" id="KW-1185">Reference proteome</keyword>
<dbReference type="EMBL" id="AVOT02011798">
    <property type="protein sequence ID" value="MBW0492875.1"/>
    <property type="molecule type" value="Genomic_DNA"/>
</dbReference>
<evidence type="ECO:0000313" key="2">
    <source>
        <dbReference type="Proteomes" id="UP000765509"/>
    </source>
</evidence>
<gene>
    <name evidence="1" type="ORF">O181_032590</name>
</gene>
<protein>
    <submittedName>
        <fullName evidence="1">Uncharacterized protein</fullName>
    </submittedName>
</protein>
<dbReference type="Proteomes" id="UP000765509">
    <property type="component" value="Unassembled WGS sequence"/>
</dbReference>
<name>A0A9Q3D1B3_9BASI</name>
<organism evidence="1 2">
    <name type="scientific">Austropuccinia psidii MF-1</name>
    <dbReference type="NCBI Taxonomy" id="1389203"/>
    <lineage>
        <taxon>Eukaryota</taxon>
        <taxon>Fungi</taxon>
        <taxon>Dikarya</taxon>
        <taxon>Basidiomycota</taxon>
        <taxon>Pucciniomycotina</taxon>
        <taxon>Pucciniomycetes</taxon>
        <taxon>Pucciniales</taxon>
        <taxon>Sphaerophragmiaceae</taxon>
        <taxon>Austropuccinia</taxon>
    </lineage>
</organism>
<comment type="caution">
    <text evidence="1">The sequence shown here is derived from an EMBL/GenBank/DDBJ whole genome shotgun (WGS) entry which is preliminary data.</text>
</comment>
<accession>A0A9Q3D1B3</accession>
<proteinExistence type="predicted"/>